<dbReference type="Pfam" id="PF13466">
    <property type="entry name" value="STAS_2"/>
    <property type="match status" value="1"/>
</dbReference>
<feature type="region of interest" description="Disordered" evidence="3">
    <location>
        <begin position="101"/>
        <end position="156"/>
    </location>
</feature>
<feature type="compositionally biased region" description="Basic and acidic residues" evidence="3">
    <location>
        <begin position="146"/>
        <end position="156"/>
    </location>
</feature>
<dbReference type="InterPro" id="IPR058548">
    <property type="entry name" value="MlaB-like_STAS"/>
</dbReference>
<reference evidence="5" key="1">
    <citation type="submission" date="2021-03" db="EMBL/GenBank/DDBJ databases">
        <title>Streptomyces poriferae sp. nov., a novel marine sponge-derived Actinobacteria species with anti-MRSA activity.</title>
        <authorList>
            <person name="Sandoval-Powers M."/>
            <person name="Kralova S."/>
            <person name="Nguyen G.-S."/>
            <person name="Fawwal D."/>
            <person name="Degnes K."/>
            <person name="Klinkenberg G."/>
            <person name="Sletta H."/>
            <person name="Wentzel A."/>
            <person name="Liles M.R."/>
        </authorList>
    </citation>
    <scope>NUCLEOTIDE SEQUENCE</scope>
    <source>
        <strain evidence="5">DSM 41794</strain>
    </source>
</reference>
<dbReference type="PANTHER" id="PTHR33495">
    <property type="entry name" value="ANTI-SIGMA FACTOR ANTAGONIST TM_1081-RELATED-RELATED"/>
    <property type="match status" value="1"/>
</dbReference>
<dbReference type="EMBL" id="JAFLRJ010000007">
    <property type="protein sequence ID" value="MBO0510437.1"/>
    <property type="molecule type" value="Genomic_DNA"/>
</dbReference>
<evidence type="ECO:0000256" key="3">
    <source>
        <dbReference type="SAM" id="MobiDB-lite"/>
    </source>
</evidence>
<name>A0A939JFE8_9ACTN</name>
<dbReference type="GO" id="GO:0043856">
    <property type="term" value="F:anti-sigma factor antagonist activity"/>
    <property type="evidence" value="ECO:0007669"/>
    <property type="project" value="InterPro"/>
</dbReference>
<protein>
    <recommendedName>
        <fullName evidence="2">Anti-sigma factor antagonist</fullName>
    </recommendedName>
</protein>
<evidence type="ECO:0000259" key="4">
    <source>
        <dbReference type="PROSITE" id="PS50801"/>
    </source>
</evidence>
<comment type="caution">
    <text evidence="5">The sequence shown here is derived from an EMBL/GenBank/DDBJ whole genome shotgun (WGS) entry which is preliminary data.</text>
</comment>
<feature type="domain" description="STAS" evidence="4">
    <location>
        <begin position="7"/>
        <end position="98"/>
    </location>
</feature>
<proteinExistence type="inferred from homology"/>
<organism evidence="5 6">
    <name type="scientific">Streptomyces beijiangensis</name>
    <dbReference type="NCBI Taxonomy" id="163361"/>
    <lineage>
        <taxon>Bacteria</taxon>
        <taxon>Bacillati</taxon>
        <taxon>Actinomycetota</taxon>
        <taxon>Actinomycetes</taxon>
        <taxon>Kitasatosporales</taxon>
        <taxon>Streptomycetaceae</taxon>
        <taxon>Streptomyces</taxon>
    </lineage>
</organism>
<dbReference type="InterPro" id="IPR002645">
    <property type="entry name" value="STAS_dom"/>
</dbReference>
<dbReference type="PROSITE" id="PS50801">
    <property type="entry name" value="STAS"/>
    <property type="match status" value="1"/>
</dbReference>
<sequence>MTITHLLNVDRHDTQNRALVTLAGEIDLDSAPLVRESLARCLRDGIRVIDVDVTAVTFCDCSGLNTFLHALLNATAVGGSLHLHFPSPALERLFALTGSSSLPHPSRRPLREPTGPAASCDARDRTPARSAPGRSPGRTAVTALRDPQDHQMRCAR</sequence>
<dbReference type="NCBIfam" id="TIGR00377">
    <property type="entry name" value="ant_ant_sig"/>
    <property type="match status" value="1"/>
</dbReference>
<dbReference type="Gene3D" id="3.30.750.24">
    <property type="entry name" value="STAS domain"/>
    <property type="match status" value="1"/>
</dbReference>
<gene>
    <name evidence="5" type="ORF">J0695_01215</name>
</gene>
<accession>A0A939JFE8</accession>
<evidence type="ECO:0000313" key="6">
    <source>
        <dbReference type="Proteomes" id="UP000664167"/>
    </source>
</evidence>
<dbReference type="CDD" id="cd07043">
    <property type="entry name" value="STAS_anti-anti-sigma_factors"/>
    <property type="match status" value="1"/>
</dbReference>
<evidence type="ECO:0000313" key="5">
    <source>
        <dbReference type="EMBL" id="MBO0510437.1"/>
    </source>
</evidence>
<keyword evidence="6" id="KW-1185">Reference proteome</keyword>
<dbReference type="AlphaFoldDB" id="A0A939JFE8"/>
<dbReference type="InterPro" id="IPR036513">
    <property type="entry name" value="STAS_dom_sf"/>
</dbReference>
<dbReference type="PANTHER" id="PTHR33495:SF2">
    <property type="entry name" value="ANTI-SIGMA FACTOR ANTAGONIST TM_1081-RELATED"/>
    <property type="match status" value="1"/>
</dbReference>
<dbReference type="InterPro" id="IPR003658">
    <property type="entry name" value="Anti-sigma_ant"/>
</dbReference>
<dbReference type="Proteomes" id="UP000664167">
    <property type="component" value="Unassembled WGS sequence"/>
</dbReference>
<evidence type="ECO:0000256" key="1">
    <source>
        <dbReference type="ARBA" id="ARBA00009013"/>
    </source>
</evidence>
<evidence type="ECO:0000256" key="2">
    <source>
        <dbReference type="RuleBase" id="RU003749"/>
    </source>
</evidence>
<dbReference type="SUPFAM" id="SSF52091">
    <property type="entry name" value="SpoIIaa-like"/>
    <property type="match status" value="1"/>
</dbReference>
<comment type="similarity">
    <text evidence="1 2">Belongs to the anti-sigma-factor antagonist family.</text>
</comment>
<dbReference type="RefSeq" id="WP_206959239.1">
    <property type="nucleotide sequence ID" value="NZ_BAAAJJ010000008.1"/>
</dbReference>